<gene>
    <name evidence="2" type="ORF">SAMN05216421_2151</name>
</gene>
<dbReference type="AlphaFoldDB" id="A0A1H1UVL7"/>
<reference evidence="3" key="1">
    <citation type="submission" date="2016-10" db="EMBL/GenBank/DDBJ databases">
        <authorList>
            <person name="Varghese N."/>
            <person name="Submissions S."/>
        </authorList>
    </citation>
    <scope>NUCLEOTIDE SEQUENCE [LARGE SCALE GENOMIC DNA]</scope>
    <source>
        <strain evidence="3">NRRL B-51270</strain>
    </source>
</reference>
<dbReference type="OrthoDB" id="6402943at2"/>
<organism evidence="2 3">
    <name type="scientific">Halopseudomonas xinjiangensis</name>
    <dbReference type="NCBI Taxonomy" id="487184"/>
    <lineage>
        <taxon>Bacteria</taxon>
        <taxon>Pseudomonadati</taxon>
        <taxon>Pseudomonadota</taxon>
        <taxon>Gammaproteobacteria</taxon>
        <taxon>Pseudomonadales</taxon>
        <taxon>Pseudomonadaceae</taxon>
        <taxon>Halopseudomonas</taxon>
    </lineage>
</organism>
<feature type="region of interest" description="Disordered" evidence="1">
    <location>
        <begin position="78"/>
        <end position="100"/>
    </location>
</feature>
<keyword evidence="3" id="KW-1185">Reference proteome</keyword>
<dbReference type="Proteomes" id="UP000243207">
    <property type="component" value="Chromosome I"/>
</dbReference>
<protein>
    <submittedName>
        <fullName evidence="2">Uncharacterized protein</fullName>
    </submittedName>
</protein>
<dbReference type="STRING" id="487184.SAMN05216421_2151"/>
<dbReference type="RefSeq" id="WP_093394366.1">
    <property type="nucleotide sequence ID" value="NZ_LT629736.1"/>
</dbReference>
<accession>A0A1H1UVL7</accession>
<sequence length="177" mass="18813">MPLFEIVFQGQVKTGVAAEQARARLGQLFQAGEQQLDTLFSGRRIVIKQGLDAAAAERYRQAIDRAGAVCLVEPMESVAQDPTREPEAPAPAPTSSATAGARVVPRDEYMAAFSNVQAPDFGIAELGADLQDEYVDHTPLPLDLSALSLAPPGADLDQIKPDTAPVSPNIGHLKLVE</sequence>
<evidence type="ECO:0000256" key="1">
    <source>
        <dbReference type="SAM" id="MobiDB-lite"/>
    </source>
</evidence>
<dbReference type="EMBL" id="LT629736">
    <property type="protein sequence ID" value="SDS76614.1"/>
    <property type="molecule type" value="Genomic_DNA"/>
</dbReference>
<name>A0A1H1UVL7_9GAMM</name>
<evidence type="ECO:0000313" key="3">
    <source>
        <dbReference type="Proteomes" id="UP000243207"/>
    </source>
</evidence>
<proteinExistence type="predicted"/>
<evidence type="ECO:0000313" key="2">
    <source>
        <dbReference type="EMBL" id="SDS76614.1"/>
    </source>
</evidence>